<keyword evidence="4" id="KW-1185">Reference proteome</keyword>
<organism evidence="3 4">
    <name type="scientific">Dendrothele bispora (strain CBS 962.96)</name>
    <dbReference type="NCBI Taxonomy" id="1314807"/>
    <lineage>
        <taxon>Eukaryota</taxon>
        <taxon>Fungi</taxon>
        <taxon>Dikarya</taxon>
        <taxon>Basidiomycota</taxon>
        <taxon>Agaricomycotina</taxon>
        <taxon>Agaricomycetes</taxon>
        <taxon>Agaricomycetidae</taxon>
        <taxon>Agaricales</taxon>
        <taxon>Agaricales incertae sedis</taxon>
        <taxon>Dendrothele</taxon>
    </lineage>
</organism>
<dbReference type="Gene3D" id="2.60.34.10">
    <property type="entry name" value="Substrate Binding Domain Of DNAk, Chain A, domain 1"/>
    <property type="match status" value="1"/>
</dbReference>
<dbReference type="Proteomes" id="UP000297245">
    <property type="component" value="Unassembled WGS sequence"/>
</dbReference>
<accession>A0A4S8LDF4</accession>
<name>A0A4S8LDF4_DENBC</name>
<dbReference type="AlphaFoldDB" id="A0A4S8LDF4"/>
<reference evidence="3 4" key="1">
    <citation type="journal article" date="2019" name="Nat. Ecol. Evol.">
        <title>Megaphylogeny resolves global patterns of mushroom evolution.</title>
        <authorList>
            <person name="Varga T."/>
            <person name="Krizsan K."/>
            <person name="Foldi C."/>
            <person name="Dima B."/>
            <person name="Sanchez-Garcia M."/>
            <person name="Sanchez-Ramirez S."/>
            <person name="Szollosi G.J."/>
            <person name="Szarkandi J.G."/>
            <person name="Papp V."/>
            <person name="Albert L."/>
            <person name="Andreopoulos W."/>
            <person name="Angelini C."/>
            <person name="Antonin V."/>
            <person name="Barry K.W."/>
            <person name="Bougher N.L."/>
            <person name="Buchanan P."/>
            <person name="Buyck B."/>
            <person name="Bense V."/>
            <person name="Catcheside P."/>
            <person name="Chovatia M."/>
            <person name="Cooper J."/>
            <person name="Damon W."/>
            <person name="Desjardin D."/>
            <person name="Finy P."/>
            <person name="Geml J."/>
            <person name="Haridas S."/>
            <person name="Hughes K."/>
            <person name="Justo A."/>
            <person name="Karasinski D."/>
            <person name="Kautmanova I."/>
            <person name="Kiss B."/>
            <person name="Kocsube S."/>
            <person name="Kotiranta H."/>
            <person name="LaButti K.M."/>
            <person name="Lechner B.E."/>
            <person name="Liimatainen K."/>
            <person name="Lipzen A."/>
            <person name="Lukacs Z."/>
            <person name="Mihaltcheva S."/>
            <person name="Morgado L.N."/>
            <person name="Niskanen T."/>
            <person name="Noordeloos M.E."/>
            <person name="Ohm R.A."/>
            <person name="Ortiz-Santana B."/>
            <person name="Ovrebo C."/>
            <person name="Racz N."/>
            <person name="Riley R."/>
            <person name="Savchenko A."/>
            <person name="Shiryaev A."/>
            <person name="Soop K."/>
            <person name="Spirin V."/>
            <person name="Szebenyi C."/>
            <person name="Tomsovsky M."/>
            <person name="Tulloss R.E."/>
            <person name="Uehling J."/>
            <person name="Grigoriev I.V."/>
            <person name="Vagvolgyi C."/>
            <person name="Papp T."/>
            <person name="Martin F.M."/>
            <person name="Miettinen O."/>
            <person name="Hibbett D.S."/>
            <person name="Nagy L.G."/>
        </authorList>
    </citation>
    <scope>NUCLEOTIDE SEQUENCE [LARGE SCALE GENOMIC DNA]</scope>
    <source>
        <strain evidence="3 4">CBS 962.96</strain>
    </source>
</reference>
<dbReference type="PANTHER" id="PTHR19375">
    <property type="entry name" value="HEAT SHOCK PROTEIN 70KDA"/>
    <property type="match status" value="1"/>
</dbReference>
<gene>
    <name evidence="3" type="ORF">K435DRAFT_867770</name>
</gene>
<dbReference type="SUPFAM" id="SSF100920">
    <property type="entry name" value="Heat shock protein 70kD (HSP70), peptide-binding domain"/>
    <property type="match status" value="1"/>
</dbReference>
<dbReference type="Pfam" id="PF00012">
    <property type="entry name" value="HSP70"/>
    <property type="match status" value="1"/>
</dbReference>
<dbReference type="InterPro" id="IPR043129">
    <property type="entry name" value="ATPase_NBD"/>
</dbReference>
<dbReference type="Gene3D" id="3.90.640.10">
    <property type="entry name" value="Actin, Chain A, domain 4"/>
    <property type="match status" value="1"/>
</dbReference>
<proteinExistence type="predicted"/>
<dbReference type="SUPFAM" id="SSF53067">
    <property type="entry name" value="Actin-like ATPase domain"/>
    <property type="match status" value="1"/>
</dbReference>
<dbReference type="OrthoDB" id="2401965at2759"/>
<evidence type="ECO:0000313" key="4">
    <source>
        <dbReference type="Proteomes" id="UP000297245"/>
    </source>
</evidence>
<keyword evidence="1" id="KW-0547">Nucleotide-binding</keyword>
<evidence type="ECO:0000256" key="1">
    <source>
        <dbReference type="ARBA" id="ARBA00022741"/>
    </source>
</evidence>
<dbReference type="InterPro" id="IPR029048">
    <property type="entry name" value="HSP70_C_sf"/>
</dbReference>
<dbReference type="Gene3D" id="3.30.420.40">
    <property type="match status" value="2"/>
</dbReference>
<protein>
    <submittedName>
        <fullName evidence="3">HSP70-domain-containing protein</fullName>
    </submittedName>
</protein>
<dbReference type="InterPro" id="IPR013126">
    <property type="entry name" value="Hsp_70_fam"/>
</dbReference>
<dbReference type="GO" id="GO:0005524">
    <property type="term" value="F:ATP binding"/>
    <property type="evidence" value="ECO:0007669"/>
    <property type="project" value="UniProtKB-KW"/>
</dbReference>
<dbReference type="FunFam" id="3.90.640.10:FF:000003">
    <property type="entry name" value="Molecular chaperone DnaK"/>
    <property type="match status" value="1"/>
</dbReference>
<sequence>MPQILLSPSVTEDYWSTQVTLLSTTLVILPTLPVVINGLDKNEGYRFTIFEQKVHIVSLLILYVTAMLLSPSPPTSTTHDVKQELSLVSTFSESLTSPLLPLWHTVVTVPIHLILNEFKKSGIDLAGDRMAIQRIREAAEKAKTELSSTTQTEINLPFITADASGPKHISTKLLRSQFDSLVDPLVKRTVDPARRRFQMLVSRPTRVTTLFLSVTCMIYVGKTVQSIFGREPSKGVNSDEAVAKGAAIQGGVLAGNVTDILLLDITPLSLGIETLGGIMTKLINRNTTIPTAADGQTAIEVKIYQGEHGIVNVFAKDNVTNKDQSLTIASSSGLSDKDIEKMADSVCTDTEKAMNQFKDQLDATEKEKVTKLIAELWELAVKGQAADPSRNETQQASLGLFQKVYEKRNAKNNSQEKLSEPEPEKD</sequence>
<evidence type="ECO:0000313" key="3">
    <source>
        <dbReference type="EMBL" id="THU86924.1"/>
    </source>
</evidence>
<evidence type="ECO:0000256" key="2">
    <source>
        <dbReference type="ARBA" id="ARBA00022840"/>
    </source>
</evidence>
<dbReference type="PRINTS" id="PR00301">
    <property type="entry name" value="HEATSHOCK70"/>
</dbReference>
<dbReference type="Gene3D" id="1.20.1270.10">
    <property type="match status" value="1"/>
</dbReference>
<keyword evidence="2" id="KW-0067">ATP-binding</keyword>
<dbReference type="InterPro" id="IPR029047">
    <property type="entry name" value="HSP70_peptide-bd_sf"/>
</dbReference>
<dbReference type="EMBL" id="ML179472">
    <property type="protein sequence ID" value="THU86924.1"/>
    <property type="molecule type" value="Genomic_DNA"/>
</dbReference>
<dbReference type="GO" id="GO:0140662">
    <property type="term" value="F:ATP-dependent protein folding chaperone"/>
    <property type="evidence" value="ECO:0007669"/>
    <property type="project" value="InterPro"/>
</dbReference>